<dbReference type="EMBL" id="PQFF01000164">
    <property type="protein sequence ID" value="RHZ77656.1"/>
    <property type="molecule type" value="Genomic_DNA"/>
</dbReference>
<sequence length="122" mass="15288">MLSIRRYRRKKKEDSEGYWDFEVRVFYFIMLSIRRYRRKKKEDSEDYWDFEVRVFYFIMLSICIEERRKKIRKATGILRYAFSILFNTQFCRFLTQAGNQEATTIVHYNITEKKKYDFTSYK</sequence>
<reference evidence="1 2" key="1">
    <citation type="submission" date="2018-08" db="EMBL/GenBank/DDBJ databases">
        <title>Genome and evolution of the arbuscular mycorrhizal fungus Diversispora epigaea (formerly Glomus versiforme) and its bacterial endosymbionts.</title>
        <authorList>
            <person name="Sun X."/>
            <person name="Fei Z."/>
            <person name="Harrison M."/>
        </authorList>
    </citation>
    <scope>NUCLEOTIDE SEQUENCE [LARGE SCALE GENOMIC DNA]</scope>
    <source>
        <strain evidence="1 2">IT104</strain>
    </source>
</reference>
<protein>
    <submittedName>
        <fullName evidence="1">Uncharacterized protein</fullName>
    </submittedName>
</protein>
<dbReference type="Proteomes" id="UP000266861">
    <property type="component" value="Unassembled WGS sequence"/>
</dbReference>
<evidence type="ECO:0000313" key="2">
    <source>
        <dbReference type="Proteomes" id="UP000266861"/>
    </source>
</evidence>
<name>A0A397IV54_9GLOM</name>
<comment type="caution">
    <text evidence="1">The sequence shown here is derived from an EMBL/GenBank/DDBJ whole genome shotgun (WGS) entry which is preliminary data.</text>
</comment>
<keyword evidence="2" id="KW-1185">Reference proteome</keyword>
<gene>
    <name evidence="1" type="ORF">Glove_174g174</name>
</gene>
<evidence type="ECO:0000313" key="1">
    <source>
        <dbReference type="EMBL" id="RHZ77656.1"/>
    </source>
</evidence>
<proteinExistence type="predicted"/>
<dbReference type="AlphaFoldDB" id="A0A397IV54"/>
<accession>A0A397IV54</accession>
<organism evidence="1 2">
    <name type="scientific">Diversispora epigaea</name>
    <dbReference type="NCBI Taxonomy" id="1348612"/>
    <lineage>
        <taxon>Eukaryota</taxon>
        <taxon>Fungi</taxon>
        <taxon>Fungi incertae sedis</taxon>
        <taxon>Mucoromycota</taxon>
        <taxon>Glomeromycotina</taxon>
        <taxon>Glomeromycetes</taxon>
        <taxon>Diversisporales</taxon>
        <taxon>Diversisporaceae</taxon>
        <taxon>Diversispora</taxon>
    </lineage>
</organism>